<dbReference type="GO" id="GO:0016747">
    <property type="term" value="F:acyltransferase activity, transferring groups other than amino-acyl groups"/>
    <property type="evidence" value="ECO:0007669"/>
    <property type="project" value="InterPro"/>
</dbReference>
<keyword evidence="1 4" id="KW-0808">Transferase</keyword>
<dbReference type="InterPro" id="IPR000182">
    <property type="entry name" value="GNAT_dom"/>
</dbReference>
<evidence type="ECO:0000313" key="4">
    <source>
        <dbReference type="EMBL" id="SEF58382.1"/>
    </source>
</evidence>
<dbReference type="CDD" id="cd04301">
    <property type="entry name" value="NAT_SF"/>
    <property type="match status" value="1"/>
</dbReference>
<feature type="domain" description="N-acetyltransferase" evidence="3">
    <location>
        <begin position="6"/>
        <end position="159"/>
    </location>
</feature>
<dbReference type="EMBL" id="FNVU01000001">
    <property type="protein sequence ID" value="SEF58382.1"/>
    <property type="molecule type" value="Genomic_DNA"/>
</dbReference>
<gene>
    <name evidence="4" type="ORF">SAMN05216223_101409</name>
</gene>
<organism evidence="4 5">
    <name type="scientific">Actinacidiphila yanglinensis</name>
    <dbReference type="NCBI Taxonomy" id="310779"/>
    <lineage>
        <taxon>Bacteria</taxon>
        <taxon>Bacillati</taxon>
        <taxon>Actinomycetota</taxon>
        <taxon>Actinomycetes</taxon>
        <taxon>Kitasatosporales</taxon>
        <taxon>Streptomycetaceae</taxon>
        <taxon>Actinacidiphila</taxon>
    </lineage>
</organism>
<sequence length="184" mass="20022">MSTPHPEIRHASIEDLDDICGVHARARATYYAGHLPSEEYSGPAELERQRAGTAEAIISRERTVLCATRQDHIVGFAVLGARFDGDELFHFHIDPEVWRTGTGTALHEACVATWQSAKIGLVRLEVFAPNARARAFYAGKGWEEDGREGDHVLMKLLVPQHPVVKAAWSQPADVAHPGGSPAGG</sequence>
<evidence type="ECO:0000256" key="1">
    <source>
        <dbReference type="ARBA" id="ARBA00022679"/>
    </source>
</evidence>
<dbReference type="Proteomes" id="UP000236754">
    <property type="component" value="Unassembled WGS sequence"/>
</dbReference>
<dbReference type="RefSeq" id="WP_103883798.1">
    <property type="nucleotide sequence ID" value="NZ_FNVU01000001.1"/>
</dbReference>
<protein>
    <submittedName>
        <fullName evidence="4">Protein N-acetyltransferase, RimJ/RimL family</fullName>
    </submittedName>
</protein>
<keyword evidence="2" id="KW-0012">Acyltransferase</keyword>
<evidence type="ECO:0000256" key="2">
    <source>
        <dbReference type="ARBA" id="ARBA00023315"/>
    </source>
</evidence>
<dbReference type="InterPro" id="IPR050832">
    <property type="entry name" value="Bact_Acetyltransf"/>
</dbReference>
<dbReference type="PANTHER" id="PTHR43877">
    <property type="entry name" value="AMINOALKYLPHOSPHONATE N-ACETYLTRANSFERASE-RELATED-RELATED"/>
    <property type="match status" value="1"/>
</dbReference>
<dbReference type="AlphaFoldDB" id="A0A1H5T6A1"/>
<name>A0A1H5T6A1_9ACTN</name>
<dbReference type="Gene3D" id="3.40.630.30">
    <property type="match status" value="1"/>
</dbReference>
<accession>A0A1H5T6A1</accession>
<dbReference type="InterPro" id="IPR016181">
    <property type="entry name" value="Acyl_CoA_acyltransferase"/>
</dbReference>
<proteinExistence type="predicted"/>
<dbReference type="SUPFAM" id="SSF55729">
    <property type="entry name" value="Acyl-CoA N-acyltransferases (Nat)"/>
    <property type="match status" value="1"/>
</dbReference>
<keyword evidence="5" id="KW-1185">Reference proteome</keyword>
<reference evidence="4 5" key="1">
    <citation type="submission" date="2016-10" db="EMBL/GenBank/DDBJ databases">
        <authorList>
            <person name="de Groot N.N."/>
        </authorList>
    </citation>
    <scope>NUCLEOTIDE SEQUENCE [LARGE SCALE GENOMIC DNA]</scope>
    <source>
        <strain evidence="4 5">CGMCC 4.2023</strain>
    </source>
</reference>
<evidence type="ECO:0000313" key="5">
    <source>
        <dbReference type="Proteomes" id="UP000236754"/>
    </source>
</evidence>
<dbReference type="PROSITE" id="PS51186">
    <property type="entry name" value="GNAT"/>
    <property type="match status" value="1"/>
</dbReference>
<evidence type="ECO:0000259" key="3">
    <source>
        <dbReference type="PROSITE" id="PS51186"/>
    </source>
</evidence>
<dbReference type="OrthoDB" id="5243635at2"/>
<dbReference type="Pfam" id="PF00583">
    <property type="entry name" value="Acetyltransf_1"/>
    <property type="match status" value="1"/>
</dbReference>